<evidence type="ECO:0000256" key="5">
    <source>
        <dbReference type="PROSITE-ProRule" id="PRU01248"/>
    </source>
</evidence>
<protein>
    <submittedName>
        <fullName evidence="9">Site-specific recombinase, phage integrase family</fullName>
    </submittedName>
</protein>
<dbReference type="InterPro" id="IPR011010">
    <property type="entry name" value="DNA_brk_join_enz"/>
</dbReference>
<name>E8KJR1_9PAST</name>
<feature type="region of interest" description="Disordered" evidence="6">
    <location>
        <begin position="1"/>
        <end position="21"/>
    </location>
</feature>
<accession>E8KJR1</accession>
<keyword evidence="2" id="KW-0229">DNA integration</keyword>
<dbReference type="InterPro" id="IPR038488">
    <property type="entry name" value="Integrase_DNA-bd_sf"/>
</dbReference>
<evidence type="ECO:0000256" key="3">
    <source>
        <dbReference type="ARBA" id="ARBA00023125"/>
    </source>
</evidence>
<dbReference type="InterPro" id="IPR025166">
    <property type="entry name" value="Integrase_DNA_bind_dom"/>
</dbReference>
<dbReference type="Gene3D" id="1.10.443.10">
    <property type="entry name" value="Intergrase catalytic core"/>
    <property type="match status" value="1"/>
</dbReference>
<dbReference type="PROSITE" id="PS51900">
    <property type="entry name" value="CB"/>
    <property type="match status" value="1"/>
</dbReference>
<dbReference type="GO" id="GO:0015074">
    <property type="term" value="P:DNA integration"/>
    <property type="evidence" value="ECO:0007669"/>
    <property type="project" value="UniProtKB-KW"/>
</dbReference>
<evidence type="ECO:0000313" key="10">
    <source>
        <dbReference type="Proteomes" id="UP000005467"/>
    </source>
</evidence>
<dbReference type="Proteomes" id="UP000005467">
    <property type="component" value="Unassembled WGS sequence"/>
</dbReference>
<comment type="similarity">
    <text evidence="1">Belongs to the 'phage' integrase family.</text>
</comment>
<reference evidence="9 10" key="1">
    <citation type="submission" date="2011-01" db="EMBL/GenBank/DDBJ databases">
        <authorList>
            <person name="Muzny D."/>
            <person name="Qin X."/>
            <person name="Deng J."/>
            <person name="Jiang H."/>
            <person name="Liu Y."/>
            <person name="Qu J."/>
            <person name="Song X.-Z."/>
            <person name="Zhang L."/>
            <person name="Thornton R."/>
            <person name="Coyle M."/>
            <person name="Francisco L."/>
            <person name="Jackson L."/>
            <person name="Javaid M."/>
            <person name="Korchina V."/>
            <person name="Kovar C."/>
            <person name="Mata R."/>
            <person name="Mathew T."/>
            <person name="Ngo R."/>
            <person name="Nguyen L."/>
            <person name="Nguyen N."/>
            <person name="Okwuonu G."/>
            <person name="Ongeri F."/>
            <person name="Pham C."/>
            <person name="Simmons D."/>
            <person name="Wilczek-Boney K."/>
            <person name="Hale W."/>
            <person name="Jakkamsetti A."/>
            <person name="Pham P."/>
            <person name="Ruth R."/>
            <person name="San Lucas F."/>
            <person name="Warren J."/>
            <person name="Zhang J."/>
            <person name="Zhao Z."/>
            <person name="Zhou C."/>
            <person name="Zhu D."/>
            <person name="Lee S."/>
            <person name="Bess C."/>
            <person name="Blankenburg K."/>
            <person name="Forbes L."/>
            <person name="Fu Q."/>
            <person name="Gubbala S."/>
            <person name="Hirani K."/>
            <person name="Jayaseelan J.C."/>
            <person name="Lara F."/>
            <person name="Munidasa M."/>
            <person name="Palculict T."/>
            <person name="Patil S."/>
            <person name="Pu L.-L."/>
            <person name="Saada N."/>
            <person name="Tang L."/>
            <person name="Weissenberger G."/>
            <person name="Zhu Y."/>
            <person name="Hemphill L."/>
            <person name="Shang Y."/>
            <person name="Youmans B."/>
            <person name="Ayvaz T."/>
            <person name="Ross M."/>
            <person name="Santibanez J."/>
            <person name="Aqrawi P."/>
            <person name="Gross S."/>
            <person name="Joshi V."/>
            <person name="Fowler G."/>
            <person name="Nazareth L."/>
            <person name="Reid J."/>
            <person name="Worley K."/>
            <person name="Petrosino J."/>
            <person name="Highlander S."/>
            <person name="Gibbs R."/>
        </authorList>
    </citation>
    <scope>NUCLEOTIDE SEQUENCE [LARGE SCALE GENOMIC DNA]</scope>
    <source>
        <strain evidence="9 10">ATCC 25976</strain>
    </source>
</reference>
<dbReference type="RefSeq" id="WP_005624620.1">
    <property type="nucleotide sequence ID" value="NZ_GL831081.1"/>
</dbReference>
<evidence type="ECO:0000256" key="4">
    <source>
        <dbReference type="ARBA" id="ARBA00023172"/>
    </source>
</evidence>
<dbReference type="Pfam" id="PF13356">
    <property type="entry name" value="Arm-DNA-bind_3"/>
    <property type="match status" value="1"/>
</dbReference>
<dbReference type="EMBL" id="AEVG01000133">
    <property type="protein sequence ID" value="EFX90917.1"/>
    <property type="molecule type" value="Genomic_DNA"/>
</dbReference>
<feature type="domain" description="Tyr recombinase" evidence="7">
    <location>
        <begin position="209"/>
        <end position="390"/>
    </location>
</feature>
<dbReference type="Gene3D" id="3.30.160.390">
    <property type="entry name" value="Integrase, DNA-binding domain"/>
    <property type="match status" value="1"/>
</dbReference>
<feature type="compositionally biased region" description="Polar residues" evidence="6">
    <location>
        <begin position="1"/>
        <end position="11"/>
    </location>
</feature>
<dbReference type="PANTHER" id="PTHR30629">
    <property type="entry name" value="PROPHAGE INTEGRASE"/>
    <property type="match status" value="1"/>
</dbReference>
<dbReference type="InterPro" id="IPR044068">
    <property type="entry name" value="CB"/>
</dbReference>
<evidence type="ECO:0000256" key="6">
    <source>
        <dbReference type="SAM" id="MobiDB-lite"/>
    </source>
</evidence>
<evidence type="ECO:0000256" key="2">
    <source>
        <dbReference type="ARBA" id="ARBA00022908"/>
    </source>
</evidence>
<dbReference type="PROSITE" id="PS51898">
    <property type="entry name" value="TYR_RECOMBINASE"/>
    <property type="match status" value="1"/>
</dbReference>
<comment type="caution">
    <text evidence="9">The sequence shown here is derived from an EMBL/GenBank/DDBJ whole genome shotgun (WGS) entry which is preliminary data.</text>
</comment>
<dbReference type="InterPro" id="IPR010998">
    <property type="entry name" value="Integrase_recombinase_N"/>
</dbReference>
<dbReference type="PANTHER" id="PTHR30629:SF6">
    <property type="entry name" value="PROPHAGE INTEGRASE INTA-RELATED"/>
    <property type="match status" value="1"/>
</dbReference>
<dbReference type="Pfam" id="PF00589">
    <property type="entry name" value="Phage_integrase"/>
    <property type="match status" value="1"/>
</dbReference>
<dbReference type="InterPro" id="IPR002104">
    <property type="entry name" value="Integrase_catalytic"/>
</dbReference>
<dbReference type="Gene3D" id="1.10.150.130">
    <property type="match status" value="1"/>
</dbReference>
<feature type="compositionally biased region" description="Basic and acidic residues" evidence="6">
    <location>
        <begin position="12"/>
        <end position="21"/>
    </location>
</feature>
<evidence type="ECO:0000259" key="7">
    <source>
        <dbReference type="PROSITE" id="PS51898"/>
    </source>
</evidence>
<dbReference type="InterPro" id="IPR050808">
    <property type="entry name" value="Phage_Integrase"/>
</dbReference>
<dbReference type="GO" id="GO:0006310">
    <property type="term" value="P:DNA recombination"/>
    <property type="evidence" value="ECO:0007669"/>
    <property type="project" value="UniProtKB-KW"/>
</dbReference>
<dbReference type="InterPro" id="IPR013762">
    <property type="entry name" value="Integrase-like_cat_sf"/>
</dbReference>
<sequence length="406" mass="46891">MARTTKPLTNTEVDKAKPQDKEYNLSDGNGLYLRIKPNGAKNWIFNYFKPNAKNRSNLGLGVYPEISLKQAREIRNEYNQLLAKGIDPKIYRQQLEEQKNFEKSNTFKNLSEKWREKKRDEVQESTINKEYRRLELYALPYLGHLSLNEISAPVVVTALQPLYKKNLNDTLHRLIRMINEIMNFAVNGGLVKYNPCSTIGEMFAKKQKENNPTIPPDKLPELMAKIANAHIEPQTRYLIQWQLLTMVRPREAVSVEWAEINLEKRLWTIPPEKMKGTRKGRLQHIVPLSTQAIRVLERLKPITGHLKHVFPHYCKPAEHMNSSTANMALKRMGYKDVLTAHGMRSLARTYLADNDVTHEVAEAYLAHSVGNVVSQAYNKSTYLEQRIGVMQMWGDYVERCSMVATI</sequence>
<keyword evidence="10" id="KW-1185">Reference proteome</keyword>
<evidence type="ECO:0000256" key="1">
    <source>
        <dbReference type="ARBA" id="ARBA00008857"/>
    </source>
</evidence>
<dbReference type="CDD" id="cd00801">
    <property type="entry name" value="INT_P4_C"/>
    <property type="match status" value="1"/>
</dbReference>
<feature type="domain" description="Core-binding (CB)" evidence="8">
    <location>
        <begin position="105"/>
        <end position="186"/>
    </location>
</feature>
<keyword evidence="4" id="KW-0233">DNA recombination</keyword>
<dbReference type="Pfam" id="PF22022">
    <property type="entry name" value="Phage_int_M"/>
    <property type="match status" value="1"/>
</dbReference>
<dbReference type="GO" id="GO:0003677">
    <property type="term" value="F:DNA binding"/>
    <property type="evidence" value="ECO:0007669"/>
    <property type="project" value="UniProtKB-UniRule"/>
</dbReference>
<gene>
    <name evidence="9" type="ORF">HMPREF0027_2078</name>
</gene>
<keyword evidence="3 5" id="KW-0238">DNA-binding</keyword>
<evidence type="ECO:0000313" key="9">
    <source>
        <dbReference type="EMBL" id="EFX90917.1"/>
    </source>
</evidence>
<proteinExistence type="inferred from homology"/>
<dbReference type="SUPFAM" id="SSF56349">
    <property type="entry name" value="DNA breaking-rejoining enzymes"/>
    <property type="match status" value="1"/>
</dbReference>
<dbReference type="HOGENOM" id="CLU_027562_0_0_6"/>
<dbReference type="AlphaFoldDB" id="E8KJR1"/>
<evidence type="ECO:0000259" key="8">
    <source>
        <dbReference type="PROSITE" id="PS51900"/>
    </source>
</evidence>
<dbReference type="InterPro" id="IPR053876">
    <property type="entry name" value="Phage_int_M"/>
</dbReference>
<organism evidence="9 10">
    <name type="scientific">Actinobacillus ureae ATCC 25976</name>
    <dbReference type="NCBI Taxonomy" id="887324"/>
    <lineage>
        <taxon>Bacteria</taxon>
        <taxon>Pseudomonadati</taxon>
        <taxon>Pseudomonadota</taxon>
        <taxon>Gammaproteobacteria</taxon>
        <taxon>Pasteurellales</taxon>
        <taxon>Pasteurellaceae</taxon>
        <taxon>Actinobacillus</taxon>
    </lineage>
</organism>